<gene>
    <name evidence="1" type="ORF">A8F95_03910</name>
</gene>
<proteinExistence type="predicted"/>
<reference evidence="2" key="1">
    <citation type="submission" date="2016-05" db="EMBL/GenBank/DDBJ databases">
        <authorList>
            <person name="Liu B."/>
            <person name="Wang J."/>
            <person name="Zhu Y."/>
            <person name="Liu G."/>
            <person name="Chen Q."/>
            <person name="Chen Z."/>
            <person name="Lan J."/>
            <person name="Che J."/>
            <person name="Ge C."/>
            <person name="Shi H."/>
            <person name="Pan Z."/>
            <person name="Liu X."/>
        </authorList>
    </citation>
    <scope>NUCLEOTIDE SEQUENCE [LARGE SCALE GENOMIC DNA]</scope>
    <source>
        <strain evidence="2">FJAT-27215</strain>
    </source>
</reference>
<evidence type="ECO:0000313" key="2">
    <source>
        <dbReference type="Proteomes" id="UP000092578"/>
    </source>
</evidence>
<accession>A0A1B9B9U7</accession>
<sequence>MSVDKLKEMLELLRYYNTVEITHTFRHGDHPFLSVCCLKNTITFQITNIEEQTVHHYNCLEEAAIAIEKLISFRKPS</sequence>
<keyword evidence="2" id="KW-1185">Reference proteome</keyword>
<evidence type="ECO:0000313" key="1">
    <source>
        <dbReference type="EMBL" id="OCA92841.1"/>
    </source>
</evidence>
<comment type="caution">
    <text evidence="1">The sequence shown here is derived from an EMBL/GenBank/DDBJ whole genome shotgun (WGS) entry which is preliminary data.</text>
</comment>
<name>A0A1B9B9U7_9BACI</name>
<dbReference type="EMBL" id="MAYT01000001">
    <property type="protein sequence ID" value="OCA92841.1"/>
    <property type="molecule type" value="Genomic_DNA"/>
</dbReference>
<protein>
    <submittedName>
        <fullName evidence="1">Uncharacterized protein</fullName>
    </submittedName>
</protein>
<dbReference type="RefSeq" id="WP_065409294.1">
    <property type="nucleotide sequence ID" value="NZ_MAYT01000001.1"/>
</dbReference>
<dbReference type="Proteomes" id="UP000092578">
    <property type="component" value="Unassembled WGS sequence"/>
</dbReference>
<organism evidence="1 2">
    <name type="scientific">Pseudobacillus wudalianchiensis</name>
    <dbReference type="NCBI Taxonomy" id="1743143"/>
    <lineage>
        <taxon>Bacteria</taxon>
        <taxon>Bacillati</taxon>
        <taxon>Bacillota</taxon>
        <taxon>Bacilli</taxon>
        <taxon>Bacillales</taxon>
        <taxon>Bacillaceae</taxon>
        <taxon>Pseudobacillus</taxon>
    </lineage>
</organism>
<dbReference type="AlphaFoldDB" id="A0A1B9B9U7"/>